<dbReference type="PANTHER" id="PTHR11808">
    <property type="entry name" value="TRANS-SULFURATION ENZYME FAMILY MEMBER"/>
    <property type="match status" value="1"/>
</dbReference>
<evidence type="ECO:0000313" key="4">
    <source>
        <dbReference type="EMBL" id="MBA0087567.1"/>
    </source>
</evidence>
<dbReference type="GO" id="GO:0016846">
    <property type="term" value="F:carbon-sulfur lyase activity"/>
    <property type="evidence" value="ECO:0007669"/>
    <property type="project" value="TreeGrafter"/>
</dbReference>
<dbReference type="GO" id="GO:0019346">
    <property type="term" value="P:transsulfuration"/>
    <property type="evidence" value="ECO:0007669"/>
    <property type="project" value="InterPro"/>
</dbReference>
<keyword evidence="2 3" id="KW-0663">Pyridoxal phosphate</keyword>
<comment type="similarity">
    <text evidence="3">Belongs to the trans-sulfuration enzymes family.</text>
</comment>
<accession>A0A7V8NUE7</accession>
<comment type="caution">
    <text evidence="4">The sequence shown here is derived from an EMBL/GenBank/DDBJ whole genome shotgun (WGS) entry which is preliminary data.</text>
</comment>
<dbReference type="InterPro" id="IPR000277">
    <property type="entry name" value="Cys/Met-Metab_PyrdxlP-dep_enz"/>
</dbReference>
<dbReference type="InterPro" id="IPR015422">
    <property type="entry name" value="PyrdxlP-dep_Trfase_small"/>
</dbReference>
<keyword evidence="5" id="KW-1185">Reference proteome</keyword>
<organism evidence="4 5">
    <name type="scientific">Candidatus Acidiferrum panamense</name>
    <dbReference type="NCBI Taxonomy" id="2741543"/>
    <lineage>
        <taxon>Bacteria</taxon>
        <taxon>Pseudomonadati</taxon>
        <taxon>Acidobacteriota</taxon>
        <taxon>Terriglobia</taxon>
        <taxon>Candidatus Acidiferrales</taxon>
        <taxon>Candidatus Acidiferrum</taxon>
    </lineage>
</organism>
<proteinExistence type="inferred from homology"/>
<comment type="cofactor">
    <cofactor evidence="1 3">
        <name>pyridoxal 5'-phosphate</name>
        <dbReference type="ChEBI" id="CHEBI:597326"/>
    </cofactor>
</comment>
<sequence length="83" mass="8964">LSFDLGSLDAARRFLNHLQLCSLAESLGGVETLVSLPALMTHASMPKEIRERAGITDGLVRLSVGIEDVEDIIADLDQALLYV</sequence>
<evidence type="ECO:0000313" key="5">
    <source>
        <dbReference type="Proteomes" id="UP000567293"/>
    </source>
</evidence>
<dbReference type="EMBL" id="JACDQQ010002068">
    <property type="protein sequence ID" value="MBA0087567.1"/>
    <property type="molecule type" value="Genomic_DNA"/>
</dbReference>
<dbReference type="GO" id="GO:0005737">
    <property type="term" value="C:cytoplasm"/>
    <property type="evidence" value="ECO:0007669"/>
    <property type="project" value="TreeGrafter"/>
</dbReference>
<dbReference type="AlphaFoldDB" id="A0A7V8NUE7"/>
<gene>
    <name evidence="4" type="ORF">HRJ53_21490</name>
</gene>
<dbReference type="InterPro" id="IPR015424">
    <property type="entry name" value="PyrdxlP-dep_Trfase"/>
</dbReference>
<evidence type="ECO:0000256" key="1">
    <source>
        <dbReference type="ARBA" id="ARBA00001933"/>
    </source>
</evidence>
<protein>
    <submittedName>
        <fullName evidence="4">PLP-dependent transferase</fullName>
    </submittedName>
</protein>
<dbReference type="GO" id="GO:0016740">
    <property type="term" value="F:transferase activity"/>
    <property type="evidence" value="ECO:0007669"/>
    <property type="project" value="UniProtKB-KW"/>
</dbReference>
<evidence type="ECO:0000256" key="2">
    <source>
        <dbReference type="ARBA" id="ARBA00022898"/>
    </source>
</evidence>
<name>A0A7V8NUE7_9BACT</name>
<reference evidence="4" key="1">
    <citation type="submission" date="2020-06" db="EMBL/GenBank/DDBJ databases">
        <title>Legume-microbial interactions unlock mineral nutrients during tropical forest succession.</title>
        <authorList>
            <person name="Epihov D.Z."/>
        </authorList>
    </citation>
    <scope>NUCLEOTIDE SEQUENCE [LARGE SCALE GENOMIC DNA]</scope>
    <source>
        <strain evidence="4">Pan2503</strain>
    </source>
</reference>
<dbReference type="GO" id="GO:0030170">
    <property type="term" value="F:pyridoxal phosphate binding"/>
    <property type="evidence" value="ECO:0007669"/>
    <property type="project" value="InterPro"/>
</dbReference>
<dbReference type="Proteomes" id="UP000567293">
    <property type="component" value="Unassembled WGS sequence"/>
</dbReference>
<dbReference type="SUPFAM" id="SSF53383">
    <property type="entry name" value="PLP-dependent transferases"/>
    <property type="match status" value="1"/>
</dbReference>
<evidence type="ECO:0000256" key="3">
    <source>
        <dbReference type="RuleBase" id="RU362118"/>
    </source>
</evidence>
<dbReference type="Pfam" id="PF01053">
    <property type="entry name" value="Cys_Met_Meta_PP"/>
    <property type="match status" value="1"/>
</dbReference>
<dbReference type="Gene3D" id="3.90.1150.10">
    <property type="entry name" value="Aspartate Aminotransferase, domain 1"/>
    <property type="match status" value="1"/>
</dbReference>
<keyword evidence="4" id="KW-0808">Transferase</keyword>
<feature type="non-terminal residue" evidence="4">
    <location>
        <position position="1"/>
    </location>
</feature>